<evidence type="ECO:0000313" key="5">
    <source>
        <dbReference type="EMBL" id="NYS94167.1"/>
    </source>
</evidence>
<keyword evidence="4" id="KW-1133">Transmembrane helix</keyword>
<dbReference type="InterPro" id="IPR029044">
    <property type="entry name" value="Nucleotide-diphossugar_trans"/>
</dbReference>
<dbReference type="SUPFAM" id="SSF53448">
    <property type="entry name" value="Nucleotide-diphospho-sugar transferases"/>
    <property type="match status" value="1"/>
</dbReference>
<feature type="transmembrane region" description="Helical" evidence="4">
    <location>
        <begin position="358"/>
        <end position="381"/>
    </location>
</feature>
<dbReference type="PANTHER" id="PTHR43630">
    <property type="entry name" value="POLY-BETA-1,6-N-ACETYL-D-GLUCOSAMINE SYNTHASE"/>
    <property type="match status" value="1"/>
</dbReference>
<keyword evidence="3 5" id="KW-0808">Transferase</keyword>
<dbReference type="Proteomes" id="UP000561011">
    <property type="component" value="Unassembled WGS sequence"/>
</dbReference>
<keyword evidence="6" id="KW-1185">Reference proteome</keyword>
<dbReference type="Gene3D" id="3.90.550.10">
    <property type="entry name" value="Spore Coat Polysaccharide Biosynthesis Protein SpsA, Chain A"/>
    <property type="match status" value="1"/>
</dbReference>
<evidence type="ECO:0000256" key="3">
    <source>
        <dbReference type="ARBA" id="ARBA00022679"/>
    </source>
</evidence>
<dbReference type="Pfam" id="PF13641">
    <property type="entry name" value="Glyco_tranf_2_3"/>
    <property type="match status" value="1"/>
</dbReference>
<name>A0A853EUG4_9MICO</name>
<dbReference type="GO" id="GO:0016757">
    <property type="term" value="F:glycosyltransferase activity"/>
    <property type="evidence" value="ECO:0007669"/>
    <property type="project" value="UniProtKB-KW"/>
</dbReference>
<dbReference type="CDD" id="cd06423">
    <property type="entry name" value="CESA_like"/>
    <property type="match status" value="1"/>
</dbReference>
<evidence type="ECO:0000313" key="6">
    <source>
        <dbReference type="Proteomes" id="UP000561011"/>
    </source>
</evidence>
<keyword evidence="4" id="KW-0812">Transmembrane</keyword>
<comment type="similarity">
    <text evidence="1">Belongs to the glycosyltransferase 2 family.</text>
</comment>
<feature type="transmembrane region" description="Helical" evidence="4">
    <location>
        <begin position="291"/>
        <end position="317"/>
    </location>
</feature>
<reference evidence="5 6" key="1">
    <citation type="submission" date="2020-07" db="EMBL/GenBank/DDBJ databases">
        <title>MOT database genomes.</title>
        <authorList>
            <person name="Joseph S."/>
            <person name="Aduse-Opoku J."/>
            <person name="Hashim A."/>
            <person name="Wade W."/>
            <person name="Curtis M."/>
        </authorList>
    </citation>
    <scope>NUCLEOTIDE SEQUENCE [LARGE SCALE GENOMIC DNA]</scope>
    <source>
        <strain evidence="5 6">DSM 100099</strain>
    </source>
</reference>
<feature type="transmembrane region" description="Helical" evidence="4">
    <location>
        <begin position="329"/>
        <end position="352"/>
    </location>
</feature>
<comment type="caution">
    <text evidence="5">The sequence shown here is derived from an EMBL/GenBank/DDBJ whole genome shotgun (WGS) entry which is preliminary data.</text>
</comment>
<proteinExistence type="inferred from homology"/>
<keyword evidence="4" id="KW-0472">Membrane</keyword>
<gene>
    <name evidence="5" type="ORF">HZZ10_11645</name>
</gene>
<organism evidence="5 6">
    <name type="scientific">Sanguibacter inulinus</name>
    <dbReference type="NCBI Taxonomy" id="60922"/>
    <lineage>
        <taxon>Bacteria</taxon>
        <taxon>Bacillati</taxon>
        <taxon>Actinomycetota</taxon>
        <taxon>Actinomycetes</taxon>
        <taxon>Micrococcales</taxon>
        <taxon>Sanguibacteraceae</taxon>
        <taxon>Sanguibacter</taxon>
    </lineage>
</organism>
<dbReference type="PANTHER" id="PTHR43630:SF1">
    <property type="entry name" value="POLY-BETA-1,6-N-ACETYL-D-GLUCOSAMINE SYNTHASE"/>
    <property type="match status" value="1"/>
</dbReference>
<accession>A0A853EUG4</accession>
<protein>
    <submittedName>
        <fullName evidence="5">Glycosyltransferase family 2 protein</fullName>
    </submittedName>
</protein>
<dbReference type="RefSeq" id="WP_179913634.1">
    <property type="nucleotide sequence ID" value="NZ_JACBYE010000027.1"/>
</dbReference>
<keyword evidence="2" id="KW-0328">Glycosyltransferase</keyword>
<dbReference type="EMBL" id="JACBYE010000027">
    <property type="protein sequence ID" value="NYS94167.1"/>
    <property type="molecule type" value="Genomic_DNA"/>
</dbReference>
<evidence type="ECO:0000256" key="1">
    <source>
        <dbReference type="ARBA" id="ARBA00006739"/>
    </source>
</evidence>
<sequence>MSGWTLVLQLLVLPAVVLSLVEAAYLPLALVAHAHRPPDPLRVPANPFVSVIVPAFDEGKVLRRCVESILADRYLHKEVVLVDDGSRDDTWEVMQSFAGRPGVVVVSQANAGKAAALNRGIARSHGSILMFVDADGVFSGWTIRGMLRGFDDPRVGAVCGNDAPVNLDRLQPRLLTLLTHVTAMVRRALAQVNCLTIVSGNCGAVRRDVVDEIGGFTEGLLGEDLELTWRVRRAGYRVSFQPEAIVYAEVPAGIRPLWRQRVRWARGYLQTLWIHRDMIGRTRHGIVGPYLAVNALSMVVAPILQMVALVVIIGMALDDSTTLYGTPASMLAWVLLLYPVLSVVVSAALNGSMRDLRFFYVLVVMPLYSTVMNAVMITAIVQQVRRRPSRWNKLERTGVSSRTGIPDGVRV</sequence>
<evidence type="ECO:0000256" key="2">
    <source>
        <dbReference type="ARBA" id="ARBA00022676"/>
    </source>
</evidence>
<dbReference type="AlphaFoldDB" id="A0A853EUG4"/>
<evidence type="ECO:0000256" key="4">
    <source>
        <dbReference type="SAM" id="Phobius"/>
    </source>
</evidence>